<reference evidence="2 3" key="1">
    <citation type="submission" date="2018-04" db="EMBL/GenBank/DDBJ databases">
        <title>Pseudomonas sp. nov., isolated from mangrove soil.</title>
        <authorList>
            <person name="Chen C."/>
        </authorList>
    </citation>
    <scope>NUCLEOTIDE SEQUENCE [LARGE SCALE GENOMIC DNA]</scope>
    <source>
        <strain evidence="2 3">TC-11</strain>
    </source>
</reference>
<dbReference type="AlphaFoldDB" id="A0A2T5PBG9"/>
<dbReference type="InterPro" id="IPR012661">
    <property type="entry name" value="CHP02448"/>
</dbReference>
<accession>A0A2T5PBG9</accession>
<evidence type="ECO:0000256" key="1">
    <source>
        <dbReference type="SAM" id="SignalP"/>
    </source>
</evidence>
<keyword evidence="1" id="KW-0732">Signal</keyword>
<proteinExistence type="predicted"/>
<dbReference type="EMBL" id="QASN01000013">
    <property type="protein sequence ID" value="PTU75045.1"/>
    <property type="molecule type" value="Genomic_DNA"/>
</dbReference>
<dbReference type="Pfam" id="PF09498">
    <property type="entry name" value="DUF2388"/>
    <property type="match status" value="1"/>
</dbReference>
<sequence length="102" mass="11014">MNKKSITCLTAVLTLLPASAALADADFWRNVLSSGATTATTYATSKDNKLIVAARDEAGAFVASDGQIRGPYLEAAMQRMRNEHPQLQADDMQLATRLLTEQ</sequence>
<evidence type="ECO:0000313" key="3">
    <source>
        <dbReference type="Proteomes" id="UP000244064"/>
    </source>
</evidence>
<dbReference type="RefSeq" id="WP_108106587.1">
    <property type="nucleotide sequence ID" value="NZ_QASN01000013.1"/>
</dbReference>
<keyword evidence="3" id="KW-1185">Reference proteome</keyword>
<gene>
    <name evidence="2" type="ORF">DBO85_07210</name>
</gene>
<dbReference type="OrthoDB" id="6989968at2"/>
<organism evidence="2 3">
    <name type="scientific">Pseudomonas mangrovi</name>
    <dbReference type="NCBI Taxonomy" id="2161748"/>
    <lineage>
        <taxon>Bacteria</taxon>
        <taxon>Pseudomonadati</taxon>
        <taxon>Pseudomonadota</taxon>
        <taxon>Gammaproteobacteria</taxon>
        <taxon>Pseudomonadales</taxon>
        <taxon>Pseudomonadaceae</taxon>
        <taxon>Pseudomonas</taxon>
    </lineage>
</organism>
<dbReference type="NCBIfam" id="TIGR02448">
    <property type="entry name" value="conserverd hypothetical protein"/>
    <property type="match status" value="1"/>
</dbReference>
<feature type="chain" id="PRO_5015688173" evidence="1">
    <location>
        <begin position="24"/>
        <end position="102"/>
    </location>
</feature>
<protein>
    <submittedName>
        <fullName evidence="2">Ribonucleotide reductase</fullName>
    </submittedName>
</protein>
<feature type="signal peptide" evidence="1">
    <location>
        <begin position="1"/>
        <end position="23"/>
    </location>
</feature>
<comment type="caution">
    <text evidence="2">The sequence shown here is derived from an EMBL/GenBank/DDBJ whole genome shotgun (WGS) entry which is preliminary data.</text>
</comment>
<evidence type="ECO:0000313" key="2">
    <source>
        <dbReference type="EMBL" id="PTU75045.1"/>
    </source>
</evidence>
<name>A0A2T5PBG9_9PSED</name>
<dbReference type="Proteomes" id="UP000244064">
    <property type="component" value="Unassembled WGS sequence"/>
</dbReference>